<dbReference type="Gene3D" id="4.10.280.10">
    <property type="entry name" value="Helix-loop-helix DNA-binding domain"/>
    <property type="match status" value="1"/>
</dbReference>
<dbReference type="Proteomes" id="UP001152561">
    <property type="component" value="Unassembled WGS sequence"/>
</dbReference>
<evidence type="ECO:0000259" key="6">
    <source>
        <dbReference type="PROSITE" id="PS50280"/>
    </source>
</evidence>
<dbReference type="SUPFAM" id="SSF82199">
    <property type="entry name" value="SET domain"/>
    <property type="match status" value="1"/>
</dbReference>
<dbReference type="SUPFAM" id="SSF47459">
    <property type="entry name" value="HLH, helix-loop-helix DNA-binding domain"/>
    <property type="match status" value="1"/>
</dbReference>
<dbReference type="SMART" id="SM00353">
    <property type="entry name" value="HLH"/>
    <property type="match status" value="1"/>
</dbReference>
<organism evidence="8 9">
    <name type="scientific">Anisodus acutangulus</name>
    <dbReference type="NCBI Taxonomy" id="402998"/>
    <lineage>
        <taxon>Eukaryota</taxon>
        <taxon>Viridiplantae</taxon>
        <taxon>Streptophyta</taxon>
        <taxon>Embryophyta</taxon>
        <taxon>Tracheophyta</taxon>
        <taxon>Spermatophyta</taxon>
        <taxon>Magnoliopsida</taxon>
        <taxon>eudicotyledons</taxon>
        <taxon>Gunneridae</taxon>
        <taxon>Pentapetalae</taxon>
        <taxon>asterids</taxon>
        <taxon>lamiids</taxon>
        <taxon>Solanales</taxon>
        <taxon>Solanaceae</taxon>
        <taxon>Solanoideae</taxon>
        <taxon>Hyoscyameae</taxon>
        <taxon>Anisodus</taxon>
    </lineage>
</organism>
<feature type="compositionally biased region" description="Basic and acidic residues" evidence="5">
    <location>
        <begin position="1113"/>
        <end position="1135"/>
    </location>
</feature>
<keyword evidence="2" id="KW-0805">Transcription regulation</keyword>
<dbReference type="InterPro" id="IPR045606">
    <property type="entry name" value="ATXR3_C"/>
</dbReference>
<feature type="compositionally biased region" description="Low complexity" evidence="5">
    <location>
        <begin position="1750"/>
        <end position="1765"/>
    </location>
</feature>
<feature type="compositionally biased region" description="Basic and acidic residues" evidence="5">
    <location>
        <begin position="447"/>
        <end position="457"/>
    </location>
</feature>
<feature type="domain" description="BHLH" evidence="7">
    <location>
        <begin position="2695"/>
        <end position="2744"/>
    </location>
</feature>
<accession>A0A9Q1RR98</accession>
<protein>
    <recommendedName>
        <fullName evidence="10">Histone-lysine N-methyltransferase ATXR3</fullName>
    </recommendedName>
</protein>
<reference evidence="9" key="1">
    <citation type="journal article" date="2023" name="Proc. Natl. Acad. Sci. U.S.A.">
        <title>Genomic and structural basis for evolution of tropane alkaloid biosynthesis.</title>
        <authorList>
            <person name="Wanga Y.-J."/>
            <person name="Taina T."/>
            <person name="Yua J.-Y."/>
            <person name="Lia J."/>
            <person name="Xua B."/>
            <person name="Chenc J."/>
            <person name="D'Auriad J.C."/>
            <person name="Huanga J.-P."/>
            <person name="Huanga S.-X."/>
        </authorList>
    </citation>
    <scope>NUCLEOTIDE SEQUENCE [LARGE SCALE GENOMIC DNA]</scope>
    <source>
        <strain evidence="9">cv. KIB-2019</strain>
    </source>
</reference>
<dbReference type="InterPro" id="IPR011598">
    <property type="entry name" value="bHLH_dom"/>
</dbReference>
<feature type="compositionally biased region" description="Basic and acidic residues" evidence="5">
    <location>
        <begin position="1770"/>
        <end position="1785"/>
    </location>
</feature>
<dbReference type="SMART" id="SM00317">
    <property type="entry name" value="SET"/>
    <property type="match status" value="1"/>
</dbReference>
<dbReference type="GO" id="GO:0046983">
    <property type="term" value="F:protein dimerization activity"/>
    <property type="evidence" value="ECO:0007669"/>
    <property type="project" value="InterPro"/>
</dbReference>
<feature type="compositionally biased region" description="Basic and acidic residues" evidence="5">
    <location>
        <begin position="639"/>
        <end position="675"/>
    </location>
</feature>
<dbReference type="PANTHER" id="PTHR46655:SF1">
    <property type="entry name" value="HISTONE-LYSINE N-METHYLTRANSFERASE ATXR3"/>
    <property type="match status" value="1"/>
</dbReference>
<feature type="compositionally biased region" description="Basic and acidic residues" evidence="5">
    <location>
        <begin position="682"/>
        <end position="696"/>
    </location>
</feature>
<evidence type="ECO:0000256" key="4">
    <source>
        <dbReference type="ARBA" id="ARBA00023242"/>
    </source>
</evidence>
<feature type="region of interest" description="Disordered" evidence="5">
    <location>
        <begin position="1675"/>
        <end position="1705"/>
    </location>
</feature>
<feature type="compositionally biased region" description="Basic and acidic residues" evidence="5">
    <location>
        <begin position="516"/>
        <end position="525"/>
    </location>
</feature>
<dbReference type="PROSITE" id="PS50888">
    <property type="entry name" value="BHLH"/>
    <property type="match status" value="1"/>
</dbReference>
<dbReference type="CDD" id="cd09917">
    <property type="entry name" value="F-box_SF"/>
    <property type="match status" value="1"/>
</dbReference>
<name>A0A9Q1RR98_9SOLA</name>
<keyword evidence="4" id="KW-0539">Nucleus</keyword>
<dbReference type="EMBL" id="JAJAGQ010000003">
    <property type="protein sequence ID" value="KAJ8568499.1"/>
    <property type="molecule type" value="Genomic_DNA"/>
</dbReference>
<evidence type="ECO:0000313" key="8">
    <source>
        <dbReference type="EMBL" id="KAJ8568499.1"/>
    </source>
</evidence>
<comment type="subcellular location">
    <subcellularLocation>
        <location evidence="1">Nucleus</location>
    </subcellularLocation>
</comment>
<dbReference type="Pfam" id="PF00856">
    <property type="entry name" value="SET"/>
    <property type="match status" value="1"/>
</dbReference>
<feature type="compositionally biased region" description="Basic and acidic residues" evidence="5">
    <location>
        <begin position="476"/>
        <end position="491"/>
    </location>
</feature>
<dbReference type="InterPro" id="IPR036638">
    <property type="entry name" value="HLH_DNA-bd_sf"/>
</dbReference>
<feature type="region of interest" description="Disordered" evidence="5">
    <location>
        <begin position="225"/>
        <end position="700"/>
    </location>
</feature>
<feature type="region of interest" description="Disordered" evidence="5">
    <location>
        <begin position="1089"/>
        <end position="1144"/>
    </location>
</feature>
<dbReference type="PROSITE" id="PS50280">
    <property type="entry name" value="SET"/>
    <property type="match status" value="1"/>
</dbReference>
<dbReference type="CDD" id="cd10531">
    <property type="entry name" value="SET_SETD2-like"/>
    <property type="match status" value="1"/>
</dbReference>
<evidence type="ECO:0000259" key="7">
    <source>
        <dbReference type="PROSITE" id="PS50888"/>
    </source>
</evidence>
<evidence type="ECO:0000256" key="2">
    <source>
        <dbReference type="ARBA" id="ARBA00023015"/>
    </source>
</evidence>
<dbReference type="InterPro" id="IPR036047">
    <property type="entry name" value="F-box-like_dom_sf"/>
</dbReference>
<dbReference type="Pfam" id="PF25531">
    <property type="entry name" value="GYF_ATXR3"/>
    <property type="match status" value="1"/>
</dbReference>
<gene>
    <name evidence="8" type="ORF">K7X08_028032</name>
</gene>
<sequence length="2833" mass="322474">MEKKKNPHLCHRPEAHFNSSIRLSSANSIPISTGFFSIGIGQGEFLLEKYEHRQPWRRRELLGFGSGDCGAVLAVGKRSSELSMGDGGVACVPVQHIMERFSVCGTKTNKTSNSTFSSTTVKKKMNGGKMNAGKMKAKKGRGVNLSSSKSSGGGKEIECNGDVGKDEVEEGELGTLPVENGELVPEKRKYEIKSEIEKGEMITTSDVIKRGSEFVKGRWRKGEWGEKGDYISDKFNRKGELDKNDPGYEPGEFVPDRWRKGEGSAREDFNYSRTRRHDFGKDKGWKGDHEWTTPPSAKDKGWRNDREWTPPSAKDGWRNNREWTPPSAKDKGWRNDREWTPPLAKDKGWRNDREWSPPSAKDKGWKNDREWSPPSAKDKGWKNDREWTPPSAKDKGWRNDYEWTPPSSVKHSGEKDAGRSGIQHVKRLPRYEPSIPERNPRISSKIVGEEGSSKSELRNGNNPAREYFSGNRLKRHGTDSDKSDRKYRGEYDDFSSSKSRKLSDDGSRAVYTAEHGLQRSTEKLHKNAPSNRNIPSDRYSSRHCETSKVSYDRLNSSPRHSERSPRDRAHHLDNWDRSPARREKSPYDRGRHFDHSRSPYDRSRHYDHRSRSPSYSEWSPQDQGRHHHRRDRTPNFVERSPRDRGRTAYHRDTGRKSGPSDKRESHFEGKKHEGKCSSQKDVSGKDQITKDSEVRSCPENSNCSIVKSGNHPVNNEGLPQCPAVNALEPPEENGAVEEMASMEEDMDICNTPPHVSTVPKGNIGKWYYLDQFGVEQGPSRLCKLKSLVEEGYIVADHFVKHADSERWVTVENAVSPMASVNFPSVVSDVVTQMVSPPEAPGNVLEDNCDLAQLNDQVGEDTPLSQIVPCHADSLAASEPSDEHHIDERVGTLLEGFSVIPGRELEIIGEVLQMNFEHVEWEKCGSAEGEQCGQSSDECLLSSEAQKESTEPRSSDKENDFCCSDPAELFSGLWSCKGGDWKRNDEATQDRLWKKKLVLNDGYPLCLMSKSGIEDPRWLQKDELYYPSHSRRLDLPSWAFISPDEWNDSNIVGRPNQPKPPVLRGTKGMMLPVIRINACVVKEHGSFVSETRTKVRGKDRHPQRSSRPYVATGDSKRSSEEGVYHSKSRQDQESHGSHKSSIPLSIPNDRLCSADELQLHLGEWYYLDGAGHERGPFSFIELQVLVDHGVIPENSSAFRKVDRLWVPVASSSKTSNPSKMSQTPSETLGASVSELESSLQSAPSGVLCTFHGMHPQFIGYTQGKLHELVMKSYKSRELAAAINEVLDPWINARQPKKESNPDFRVSKKARCHGSEEEYEMEEDISVFQNDECQFDDLCGDETFNRETITKPGIENGSWGLLDDRVLARIFHFLKADVKSLAYAALTCKHWRFIVKIYNGISRQVDLLSVASSCSDSMMQKIMNGYNKEKITSLVLRDCTGITSRMLEDVLLSFSCLSCIDIRGCSQLEDVAVKFPNINWIRSRSSNLKVKSLKNISDRTSSSYRTYNSQENQMDDSIGLRDYLESSDKREFANQLFRRSLYKRAKVFDARKSSSMLSRDAQLRHLAMRKSRNCFKRMKEFLASSLREIMKENTFDFFVPKVGEIEEKIRSGYYANRGLNSAKEDISRMCRDALKSKNRGDAKDMNRIIASFIRLATRLEEDPESFCTRDEMIKTWKDESPPGFSSSTTKYKKNPARMSEKKYFNRSNGSSYVNGGSDYGEFASDREIKRRLSKLRLKSLDSGSETSDDLGRSSGDTSSDSDSTASETESDLDLRSECGTAESKDYFTPDDGFDSLADDREWGARMTKASLVPPVTRKYEVIDHYVIVADEKEVKRKMLVSLPEDYAEKLSAQRNGIEESDMEIPEVKDYKPRKTLGEEVLEQEVYGIDPYTHNLLLDSMPDEPDWSLLDKHVFIEDVLLSTLNKQVRRFTGSHTPMIYSLKPVFEEILENADKDQDKRTVRLCQFILKAIDARPEDNYVAYRKGLGVVCNKEGGFSQDDFVVEFLGEVYPAWKWFEKQDGIRSLQRNNNDPAPEFYNIYLERPKGDADGYDLVVVDAMHKANYASRICHSCRPNCEAKVTAVDGQYQIGIYSVRPIAYGEEITFDYNSVTESKEEYEASVCLCGSQVCRGSYLNLTGEGAFLKVLQEYHGLLDRHQLMLEACELNSVSEEDYIDLGKAGLGSCLLAGLPQWLIAYSARLVRFINFERTKLPDEILKHNLEEKKKYFSDICLEVEKNESEIQAEGVYNQRLQNLALTLDKVRYVMRCVFGDPEKAPPPIERLSPEDAVSFIWRGEGSLVEELLQCMAPHLEDSMVSDLKAKIRAHDPSRSDDLETGIRKSLIWLRDEVRDLPCTYKSRHDAAADLIHLYAYTKCFFRIREYKTVTSPPVYISPLDLGPRYTDKLGPGIHEYRKKYGENYCLGQLIYWYNQANADPENCLFRASRGCLSLPEAGSFYAKVQKPSRQRVYGPRTVKFMLSRMEKQPQRAWPKDRIWSFKSSPKVFASPMLDGILNKAPLEKEMRKPLLQPEFNAGQEFPVLMASDEAFINGMYDGLSYQSRLSLSLDHNYYYGEVKPLLFSSFHSPLVNDTTYAFASTQTPATYDFSMENPDAQKLKFPKLEPVTDNVQLYPYNNEIYLNEPSNYFSNNSDGFGYHRLPDLRCLEQPNYFDFHYGDSSSLVTTENRVEPVTVNLPKPKNRQPYASSATRLRRQKLSEKTRCLEKLLPWDTKMDTGTMLEEAYKYVKFLQAQVSVLQSMPPAASEDRNGKTLSSVNSLFGRLNRQQLLQVVLNSPVAQTYLYSKGCCVYSVEQLVQYKKMAQRNALYRQTLLYSGMLS</sequence>
<feature type="domain" description="SET" evidence="6">
    <location>
        <begin position="1962"/>
        <end position="2106"/>
    </location>
</feature>
<evidence type="ECO:0000256" key="3">
    <source>
        <dbReference type="ARBA" id="ARBA00023163"/>
    </source>
</evidence>
<dbReference type="GO" id="GO:0005634">
    <property type="term" value="C:nucleus"/>
    <property type="evidence" value="ECO:0007669"/>
    <property type="project" value="UniProtKB-SubCell"/>
</dbReference>
<feature type="compositionally biased region" description="Basic residues" evidence="5">
    <location>
        <begin position="1093"/>
        <end position="1103"/>
    </location>
</feature>
<feature type="compositionally biased region" description="Basic and acidic residues" evidence="5">
    <location>
        <begin position="328"/>
        <end position="401"/>
    </location>
</feature>
<feature type="region of interest" description="Disordered" evidence="5">
    <location>
        <begin position="112"/>
        <end position="162"/>
    </location>
</feature>
<evidence type="ECO:0000313" key="9">
    <source>
        <dbReference type="Proteomes" id="UP001152561"/>
    </source>
</evidence>
<feature type="compositionally biased region" description="Polar residues" evidence="5">
    <location>
        <begin position="547"/>
        <end position="558"/>
    </location>
</feature>
<dbReference type="InterPro" id="IPR032675">
    <property type="entry name" value="LRR_dom_sf"/>
</dbReference>
<feature type="compositionally biased region" description="Basic and acidic residues" evidence="5">
    <location>
        <begin position="225"/>
        <end position="246"/>
    </location>
</feature>
<dbReference type="Gene3D" id="3.80.10.10">
    <property type="entry name" value="Ribonuclease Inhibitor"/>
    <property type="match status" value="1"/>
</dbReference>
<keyword evidence="3" id="KW-0804">Transcription</keyword>
<dbReference type="Pfam" id="PF19633">
    <property type="entry name" value="SDG2_C"/>
    <property type="match status" value="1"/>
</dbReference>
<proteinExistence type="predicted"/>
<dbReference type="InterPro" id="IPR057851">
    <property type="entry name" value="ATXR3_GYF"/>
</dbReference>
<dbReference type="PANTHER" id="PTHR46655">
    <property type="entry name" value="HISTONE-LYSINE N-METHYLTRANSFERASE ATXR3"/>
    <property type="match status" value="1"/>
</dbReference>
<evidence type="ECO:0000256" key="5">
    <source>
        <dbReference type="SAM" id="MobiDB-lite"/>
    </source>
</evidence>
<evidence type="ECO:0008006" key="10">
    <source>
        <dbReference type="Google" id="ProtNLM"/>
    </source>
</evidence>
<keyword evidence="9" id="KW-1185">Reference proteome</keyword>
<feature type="region of interest" description="Disordered" evidence="5">
    <location>
        <begin position="1739"/>
        <end position="1790"/>
    </location>
</feature>
<feature type="compositionally biased region" description="Basic and acidic residues" evidence="5">
    <location>
        <begin position="254"/>
        <end position="270"/>
    </location>
</feature>
<dbReference type="InterPro" id="IPR046341">
    <property type="entry name" value="SET_dom_sf"/>
</dbReference>
<dbReference type="SUPFAM" id="SSF81383">
    <property type="entry name" value="F-box domain"/>
    <property type="match status" value="1"/>
</dbReference>
<dbReference type="Gene3D" id="2.170.270.10">
    <property type="entry name" value="SET domain"/>
    <property type="match status" value="1"/>
</dbReference>
<comment type="caution">
    <text evidence="8">The sequence shown here is derived from an EMBL/GenBank/DDBJ whole genome shotgun (WGS) entry which is preliminary data.</text>
</comment>
<dbReference type="InterPro" id="IPR001214">
    <property type="entry name" value="SET_dom"/>
</dbReference>
<dbReference type="OrthoDB" id="308383at2759"/>
<feature type="compositionally biased region" description="Basic and acidic residues" evidence="5">
    <location>
        <begin position="559"/>
        <end position="604"/>
    </location>
</feature>
<feature type="compositionally biased region" description="Basic and acidic residues" evidence="5">
    <location>
        <begin position="277"/>
        <end position="308"/>
    </location>
</feature>
<evidence type="ECO:0000256" key="1">
    <source>
        <dbReference type="ARBA" id="ARBA00004123"/>
    </source>
</evidence>